<comment type="caution">
    <text evidence="2">The sequence shown here is derived from an EMBL/GenBank/DDBJ whole genome shotgun (WGS) entry which is preliminary data.</text>
</comment>
<evidence type="ECO:0000313" key="2">
    <source>
        <dbReference type="EMBL" id="MDQ0163798.1"/>
    </source>
</evidence>
<reference evidence="2 3" key="1">
    <citation type="submission" date="2023-07" db="EMBL/GenBank/DDBJ databases">
        <title>Genomic Encyclopedia of Type Strains, Phase IV (KMG-IV): sequencing the most valuable type-strain genomes for metagenomic binning, comparative biology and taxonomic classification.</title>
        <authorList>
            <person name="Goeker M."/>
        </authorList>
    </citation>
    <scope>NUCLEOTIDE SEQUENCE [LARGE SCALE GENOMIC DNA]</scope>
    <source>
        <strain evidence="2 3">DSM 19092</strain>
    </source>
</reference>
<name>A0ABT9VS26_9BACI</name>
<dbReference type="Proteomes" id="UP001225646">
    <property type="component" value="Unassembled WGS sequence"/>
</dbReference>
<gene>
    <name evidence="2" type="ORF">J2S06_002909</name>
</gene>
<sequence length="54" mass="5681">APRTATKCAGEPARRTKAAAAGPKRHKGLGAGAGQKRKRISVNDALSSFERIKH</sequence>
<keyword evidence="3" id="KW-1185">Reference proteome</keyword>
<feature type="region of interest" description="Disordered" evidence="1">
    <location>
        <begin position="1"/>
        <end position="38"/>
    </location>
</feature>
<evidence type="ECO:0000256" key="1">
    <source>
        <dbReference type="SAM" id="MobiDB-lite"/>
    </source>
</evidence>
<proteinExistence type="predicted"/>
<protein>
    <submittedName>
        <fullName evidence="2">Uncharacterized protein</fullName>
    </submittedName>
</protein>
<accession>A0ABT9VS26</accession>
<evidence type="ECO:0000313" key="3">
    <source>
        <dbReference type="Proteomes" id="UP001225646"/>
    </source>
</evidence>
<feature type="non-terminal residue" evidence="2">
    <location>
        <position position="1"/>
    </location>
</feature>
<dbReference type="EMBL" id="JAUSTR010000025">
    <property type="protein sequence ID" value="MDQ0163798.1"/>
    <property type="molecule type" value="Genomic_DNA"/>
</dbReference>
<organism evidence="2 3">
    <name type="scientific">Aeribacillus alveayuensis</name>
    <dbReference type="NCBI Taxonomy" id="279215"/>
    <lineage>
        <taxon>Bacteria</taxon>
        <taxon>Bacillati</taxon>
        <taxon>Bacillota</taxon>
        <taxon>Bacilli</taxon>
        <taxon>Bacillales</taxon>
        <taxon>Bacillaceae</taxon>
        <taxon>Aeribacillus</taxon>
    </lineage>
</organism>